<name>A0A0F9HGY5_9ZZZZ</name>
<organism evidence="1">
    <name type="scientific">marine sediment metagenome</name>
    <dbReference type="NCBI Taxonomy" id="412755"/>
    <lineage>
        <taxon>unclassified sequences</taxon>
        <taxon>metagenomes</taxon>
        <taxon>ecological metagenomes</taxon>
    </lineage>
</organism>
<accession>A0A0F9HGY5</accession>
<feature type="non-terminal residue" evidence="1">
    <location>
        <position position="67"/>
    </location>
</feature>
<evidence type="ECO:0008006" key="2">
    <source>
        <dbReference type="Google" id="ProtNLM"/>
    </source>
</evidence>
<dbReference type="AlphaFoldDB" id="A0A0F9HGY5"/>
<sequence length="67" mass="7327">MQRSVIFGFCAILGGCSTIGFGDLFTDYATQMTPVRQAINSNNMAQAQQLLPTNGQSHSNYLLNQLE</sequence>
<reference evidence="1" key="1">
    <citation type="journal article" date="2015" name="Nature">
        <title>Complex archaea that bridge the gap between prokaryotes and eukaryotes.</title>
        <authorList>
            <person name="Spang A."/>
            <person name="Saw J.H."/>
            <person name="Jorgensen S.L."/>
            <person name="Zaremba-Niedzwiedzka K."/>
            <person name="Martijn J."/>
            <person name="Lind A.E."/>
            <person name="van Eijk R."/>
            <person name="Schleper C."/>
            <person name="Guy L."/>
            <person name="Ettema T.J."/>
        </authorList>
    </citation>
    <scope>NUCLEOTIDE SEQUENCE</scope>
</reference>
<protein>
    <recommendedName>
        <fullName evidence="2">Lipoprotein</fullName>
    </recommendedName>
</protein>
<dbReference type="EMBL" id="LAZR01015087">
    <property type="protein sequence ID" value="KKM14696.1"/>
    <property type="molecule type" value="Genomic_DNA"/>
</dbReference>
<dbReference type="PROSITE" id="PS51257">
    <property type="entry name" value="PROKAR_LIPOPROTEIN"/>
    <property type="match status" value="1"/>
</dbReference>
<comment type="caution">
    <text evidence="1">The sequence shown here is derived from an EMBL/GenBank/DDBJ whole genome shotgun (WGS) entry which is preliminary data.</text>
</comment>
<gene>
    <name evidence="1" type="ORF">LCGC14_1703510</name>
</gene>
<evidence type="ECO:0000313" key="1">
    <source>
        <dbReference type="EMBL" id="KKM14696.1"/>
    </source>
</evidence>
<proteinExistence type="predicted"/>